<reference evidence="1" key="2">
    <citation type="submission" date="2020-09" db="EMBL/GenBank/DDBJ databases">
        <authorList>
            <person name="Sun Q."/>
            <person name="Zhou Y."/>
        </authorList>
    </citation>
    <scope>NUCLEOTIDE SEQUENCE</scope>
    <source>
        <strain evidence="1">CGMCC 1.15367</strain>
    </source>
</reference>
<gene>
    <name evidence="1" type="ORF">GCM10011390_03440</name>
</gene>
<protein>
    <submittedName>
        <fullName evidence="1">Uncharacterized protein</fullName>
    </submittedName>
</protein>
<keyword evidence="2" id="KW-1185">Reference proteome</keyword>
<dbReference type="Proteomes" id="UP000644699">
    <property type="component" value="Unassembled WGS sequence"/>
</dbReference>
<name>A0A916ZCA1_9HYPH</name>
<comment type="caution">
    <text evidence="1">The sequence shown here is derived from an EMBL/GenBank/DDBJ whole genome shotgun (WGS) entry which is preliminary data.</text>
</comment>
<proteinExistence type="predicted"/>
<organism evidence="1 2">
    <name type="scientific">Aureimonas endophytica</name>
    <dbReference type="NCBI Taxonomy" id="2027858"/>
    <lineage>
        <taxon>Bacteria</taxon>
        <taxon>Pseudomonadati</taxon>
        <taxon>Pseudomonadota</taxon>
        <taxon>Alphaproteobacteria</taxon>
        <taxon>Hyphomicrobiales</taxon>
        <taxon>Aurantimonadaceae</taxon>
        <taxon>Aureimonas</taxon>
    </lineage>
</organism>
<evidence type="ECO:0000313" key="2">
    <source>
        <dbReference type="Proteomes" id="UP000644699"/>
    </source>
</evidence>
<dbReference type="RefSeq" id="WP_188906493.1">
    <property type="nucleotide sequence ID" value="NZ_BMIQ01000001.1"/>
</dbReference>
<evidence type="ECO:0000313" key="1">
    <source>
        <dbReference type="EMBL" id="GGD87984.1"/>
    </source>
</evidence>
<accession>A0A916ZCA1</accession>
<dbReference type="EMBL" id="BMIQ01000001">
    <property type="protein sequence ID" value="GGD87984.1"/>
    <property type="molecule type" value="Genomic_DNA"/>
</dbReference>
<reference evidence="1" key="1">
    <citation type="journal article" date="2014" name="Int. J. Syst. Evol. Microbiol.">
        <title>Complete genome sequence of Corynebacterium casei LMG S-19264T (=DSM 44701T), isolated from a smear-ripened cheese.</title>
        <authorList>
            <consortium name="US DOE Joint Genome Institute (JGI-PGF)"/>
            <person name="Walter F."/>
            <person name="Albersmeier A."/>
            <person name="Kalinowski J."/>
            <person name="Ruckert C."/>
        </authorList>
    </citation>
    <scope>NUCLEOTIDE SEQUENCE</scope>
    <source>
        <strain evidence="1">CGMCC 1.15367</strain>
    </source>
</reference>
<sequence length="63" mass="6910">MVIALRPDVRERLDAIEREDGIPVLDQIVQAVEVWSHLTGPERHALGIIAMQLVAARARGGLS</sequence>
<dbReference type="AlphaFoldDB" id="A0A916ZCA1"/>